<dbReference type="AlphaFoldDB" id="A0A2T9YL37"/>
<dbReference type="GO" id="GO:0042254">
    <property type="term" value="P:ribosome biogenesis"/>
    <property type="evidence" value="ECO:0007669"/>
    <property type="project" value="UniProtKB-KW"/>
</dbReference>
<dbReference type="GO" id="GO:0003676">
    <property type="term" value="F:nucleic acid binding"/>
    <property type="evidence" value="ECO:0007669"/>
    <property type="project" value="InterPro"/>
</dbReference>
<dbReference type="SMART" id="SM00451">
    <property type="entry name" value="ZnF_U1"/>
    <property type="match status" value="1"/>
</dbReference>
<dbReference type="GO" id="GO:0008270">
    <property type="term" value="F:zinc ion binding"/>
    <property type="evidence" value="ECO:0007669"/>
    <property type="project" value="UniProtKB-KW"/>
</dbReference>
<evidence type="ECO:0000256" key="7">
    <source>
        <dbReference type="ARBA" id="ARBA00022833"/>
    </source>
</evidence>
<comment type="subcellular location">
    <subcellularLocation>
        <location evidence="2">Cytoplasm</location>
    </subcellularLocation>
    <subcellularLocation>
        <location evidence="1">Nucleus</location>
    </subcellularLocation>
</comment>
<evidence type="ECO:0000256" key="5">
    <source>
        <dbReference type="ARBA" id="ARBA00022723"/>
    </source>
</evidence>
<dbReference type="STRING" id="61424.A0A2T9YL37"/>
<keyword evidence="6 10" id="KW-0863">Zinc-finger</keyword>
<evidence type="ECO:0000256" key="8">
    <source>
        <dbReference type="ARBA" id="ARBA00023242"/>
    </source>
</evidence>
<evidence type="ECO:0000256" key="9">
    <source>
        <dbReference type="ARBA" id="ARBA00038064"/>
    </source>
</evidence>
<comment type="similarity">
    <text evidence="9">Belongs to the ZNF593/BUD20 C2H2-type zinc-finger protein family.</text>
</comment>
<dbReference type="OrthoDB" id="24683at2759"/>
<dbReference type="InterPro" id="IPR051879">
    <property type="entry name" value="C2H2-ZF_Maturation_Protein"/>
</dbReference>
<dbReference type="EMBL" id="MBFT01000337">
    <property type="protein sequence ID" value="PVU93051.1"/>
    <property type="molecule type" value="Genomic_DNA"/>
</dbReference>
<proteinExistence type="inferred from homology"/>
<dbReference type="Gene3D" id="3.30.160.60">
    <property type="entry name" value="Classic Zinc Finger"/>
    <property type="match status" value="1"/>
</dbReference>
<gene>
    <name evidence="12" type="ORF">BB559_003471</name>
</gene>
<dbReference type="SUPFAM" id="SSF57667">
    <property type="entry name" value="beta-beta-alpha zinc fingers"/>
    <property type="match status" value="1"/>
</dbReference>
<feature type="domain" description="C2H2-type" evidence="11">
    <location>
        <begin position="59"/>
        <end position="88"/>
    </location>
</feature>
<dbReference type="GO" id="GO:0005737">
    <property type="term" value="C:cytoplasm"/>
    <property type="evidence" value="ECO:0007669"/>
    <property type="project" value="UniProtKB-SubCell"/>
</dbReference>
<evidence type="ECO:0000259" key="11">
    <source>
        <dbReference type="PROSITE" id="PS50157"/>
    </source>
</evidence>
<dbReference type="PROSITE" id="PS00028">
    <property type="entry name" value="ZINC_FINGER_C2H2_1"/>
    <property type="match status" value="1"/>
</dbReference>
<evidence type="ECO:0000313" key="12">
    <source>
        <dbReference type="EMBL" id="PVU93051.1"/>
    </source>
</evidence>
<dbReference type="PANTHER" id="PTHR46095:SF1">
    <property type="entry name" value="ZINC FINGER PROTEIN 593"/>
    <property type="match status" value="1"/>
</dbReference>
<protein>
    <recommendedName>
        <fullName evidence="11">C2H2-type domain-containing protein</fullName>
    </recommendedName>
</protein>
<dbReference type="GO" id="GO:0043021">
    <property type="term" value="F:ribonucleoprotein complex binding"/>
    <property type="evidence" value="ECO:0007669"/>
    <property type="project" value="UniProtKB-ARBA"/>
</dbReference>
<keyword evidence="13" id="KW-1185">Reference proteome</keyword>
<dbReference type="InterPro" id="IPR036236">
    <property type="entry name" value="Znf_C2H2_sf"/>
</dbReference>
<keyword evidence="3" id="KW-0963">Cytoplasm</keyword>
<keyword evidence="5" id="KW-0479">Metal-binding</keyword>
<dbReference type="PROSITE" id="PS50157">
    <property type="entry name" value="ZINC_FINGER_C2H2_2"/>
    <property type="match status" value="1"/>
</dbReference>
<evidence type="ECO:0000256" key="6">
    <source>
        <dbReference type="ARBA" id="ARBA00022771"/>
    </source>
</evidence>
<keyword evidence="4" id="KW-0690">Ribosome biogenesis</keyword>
<dbReference type="FunFam" id="3.30.160.60:FF:000299">
    <property type="entry name" value="Zinc finger protein 593"/>
    <property type="match status" value="1"/>
</dbReference>
<dbReference type="PANTHER" id="PTHR46095">
    <property type="entry name" value="ZINC FINGER PROTEIN 593"/>
    <property type="match status" value="1"/>
</dbReference>
<sequence>MGRLRRSRVHKGIKDVSKKYRSKRKTKDLDQIQQDLVEENKLKIENAEPDADLPGMGKFYCIECNKHFVDNTSVLKHKGSKVHKRRLKQLRVPAYTQAEAEMGAGMGNVIKAVLVLSLGYTTKDAPKSPTIIDKHDVIIRIISSELDSPAKRLDIERTPTLPGTNMVIDGNSGTNGGISKNLPHKFDKQPAINDEVTVEKYPKLKRLLNIQNTEYIEQAIVVLTNHLFFGMFIDNNVKSITSGKNIN</sequence>
<dbReference type="InterPro" id="IPR003604">
    <property type="entry name" value="Matrin/U1-like-C_Znf_C2H2"/>
</dbReference>
<evidence type="ECO:0000256" key="4">
    <source>
        <dbReference type="ARBA" id="ARBA00022517"/>
    </source>
</evidence>
<evidence type="ECO:0000256" key="10">
    <source>
        <dbReference type="PROSITE-ProRule" id="PRU00042"/>
    </source>
</evidence>
<keyword evidence="8" id="KW-0539">Nucleus</keyword>
<dbReference type="GO" id="GO:0005634">
    <property type="term" value="C:nucleus"/>
    <property type="evidence" value="ECO:0007669"/>
    <property type="project" value="UniProtKB-SubCell"/>
</dbReference>
<dbReference type="Proteomes" id="UP000245699">
    <property type="component" value="Unassembled WGS sequence"/>
</dbReference>
<reference evidence="12 13" key="1">
    <citation type="journal article" date="2018" name="MBio">
        <title>Comparative Genomics Reveals the Core Gene Toolbox for the Fungus-Insect Symbiosis.</title>
        <authorList>
            <person name="Wang Y."/>
            <person name="Stata M."/>
            <person name="Wang W."/>
            <person name="Stajich J.E."/>
            <person name="White M.M."/>
            <person name="Moncalvo J.M."/>
        </authorList>
    </citation>
    <scope>NUCLEOTIDE SEQUENCE [LARGE SCALE GENOMIC DNA]</scope>
    <source>
        <strain evidence="12 13">AUS-77-4</strain>
    </source>
</reference>
<evidence type="ECO:0000256" key="3">
    <source>
        <dbReference type="ARBA" id="ARBA00022490"/>
    </source>
</evidence>
<name>A0A2T9YL37_9FUNG</name>
<evidence type="ECO:0000256" key="2">
    <source>
        <dbReference type="ARBA" id="ARBA00004496"/>
    </source>
</evidence>
<keyword evidence="7" id="KW-0862">Zinc</keyword>
<evidence type="ECO:0000313" key="13">
    <source>
        <dbReference type="Proteomes" id="UP000245699"/>
    </source>
</evidence>
<evidence type="ECO:0000256" key="1">
    <source>
        <dbReference type="ARBA" id="ARBA00004123"/>
    </source>
</evidence>
<organism evidence="12 13">
    <name type="scientific">Furculomyces boomerangus</name>
    <dbReference type="NCBI Taxonomy" id="61424"/>
    <lineage>
        <taxon>Eukaryota</taxon>
        <taxon>Fungi</taxon>
        <taxon>Fungi incertae sedis</taxon>
        <taxon>Zoopagomycota</taxon>
        <taxon>Kickxellomycotina</taxon>
        <taxon>Harpellomycetes</taxon>
        <taxon>Harpellales</taxon>
        <taxon>Harpellaceae</taxon>
        <taxon>Furculomyces</taxon>
    </lineage>
</organism>
<dbReference type="InterPro" id="IPR013087">
    <property type="entry name" value="Znf_C2H2_type"/>
</dbReference>
<comment type="caution">
    <text evidence="12">The sequence shown here is derived from an EMBL/GenBank/DDBJ whole genome shotgun (WGS) entry which is preliminary data.</text>
</comment>
<accession>A0A2T9YL37</accession>